<evidence type="ECO:0000256" key="2">
    <source>
        <dbReference type="ARBA" id="ARBA00011738"/>
    </source>
</evidence>
<dbReference type="InterPro" id="IPR001360">
    <property type="entry name" value="Glyco_hydro_1"/>
</dbReference>
<feature type="signal peptide" evidence="8">
    <location>
        <begin position="1"/>
        <end position="18"/>
    </location>
</feature>
<dbReference type="Pfam" id="PF00232">
    <property type="entry name" value="Glyco_hydro_1"/>
    <property type="match status" value="1"/>
</dbReference>
<keyword evidence="6" id="KW-0326">Glycosidase</keyword>
<evidence type="ECO:0000256" key="6">
    <source>
        <dbReference type="ARBA" id="ARBA00023295"/>
    </source>
</evidence>
<evidence type="ECO:0000256" key="7">
    <source>
        <dbReference type="RuleBase" id="RU003690"/>
    </source>
</evidence>
<keyword evidence="10" id="KW-1185">Reference proteome</keyword>
<evidence type="ECO:0000256" key="3">
    <source>
        <dbReference type="ARBA" id="ARBA00022729"/>
    </source>
</evidence>
<accession>A0A1J1I5T7</accession>
<dbReference type="EMBL" id="CVRI01000042">
    <property type="protein sequence ID" value="CRK95547.1"/>
    <property type="molecule type" value="Genomic_DNA"/>
</dbReference>
<gene>
    <name evidence="9" type="primary">putative Myrosinase 1</name>
    <name evidence="9" type="ORF">CLUMA_CG009012</name>
</gene>
<name>A0A1J1I5T7_9DIPT</name>
<dbReference type="PRINTS" id="PR00131">
    <property type="entry name" value="GLHYDRLASE1"/>
</dbReference>
<dbReference type="InterPro" id="IPR033132">
    <property type="entry name" value="GH_1_N_CS"/>
</dbReference>
<reference evidence="9 10" key="1">
    <citation type="submission" date="2015-04" db="EMBL/GenBank/DDBJ databases">
        <authorList>
            <person name="Syromyatnikov M.Y."/>
            <person name="Popov V.N."/>
        </authorList>
    </citation>
    <scope>NUCLEOTIDE SEQUENCE [LARGE SCALE GENOMIC DNA]</scope>
</reference>
<evidence type="ECO:0000313" key="9">
    <source>
        <dbReference type="EMBL" id="CRK95547.1"/>
    </source>
</evidence>
<comment type="subunit">
    <text evidence="2">Homodimer.</text>
</comment>
<dbReference type="OrthoDB" id="65569at2759"/>
<keyword evidence="3 8" id="KW-0732">Signal</keyword>
<dbReference type="GO" id="GO:0008422">
    <property type="term" value="F:beta-glucosidase activity"/>
    <property type="evidence" value="ECO:0007669"/>
    <property type="project" value="TreeGrafter"/>
</dbReference>
<keyword evidence="4" id="KW-0378">Hydrolase</keyword>
<proteinExistence type="inferred from homology"/>
<dbReference type="STRING" id="568069.A0A1J1I5T7"/>
<feature type="chain" id="PRO_5012995313" evidence="8">
    <location>
        <begin position="19"/>
        <end position="499"/>
    </location>
</feature>
<organism evidence="9 10">
    <name type="scientific">Clunio marinus</name>
    <dbReference type="NCBI Taxonomy" id="568069"/>
    <lineage>
        <taxon>Eukaryota</taxon>
        <taxon>Metazoa</taxon>
        <taxon>Ecdysozoa</taxon>
        <taxon>Arthropoda</taxon>
        <taxon>Hexapoda</taxon>
        <taxon>Insecta</taxon>
        <taxon>Pterygota</taxon>
        <taxon>Neoptera</taxon>
        <taxon>Endopterygota</taxon>
        <taxon>Diptera</taxon>
        <taxon>Nematocera</taxon>
        <taxon>Chironomoidea</taxon>
        <taxon>Chironomidae</taxon>
        <taxon>Clunio</taxon>
    </lineage>
</organism>
<evidence type="ECO:0000313" key="10">
    <source>
        <dbReference type="Proteomes" id="UP000183832"/>
    </source>
</evidence>
<dbReference type="AlphaFoldDB" id="A0A1J1I5T7"/>
<dbReference type="PANTHER" id="PTHR10353">
    <property type="entry name" value="GLYCOSYL HYDROLASE"/>
    <property type="match status" value="1"/>
</dbReference>
<dbReference type="Gene3D" id="3.20.20.80">
    <property type="entry name" value="Glycosidases"/>
    <property type="match status" value="1"/>
</dbReference>
<dbReference type="InterPro" id="IPR017853">
    <property type="entry name" value="GH"/>
</dbReference>
<evidence type="ECO:0000256" key="8">
    <source>
        <dbReference type="SAM" id="SignalP"/>
    </source>
</evidence>
<dbReference type="PROSITE" id="PS00653">
    <property type="entry name" value="GLYCOSYL_HYDROL_F1_2"/>
    <property type="match status" value="1"/>
</dbReference>
<protein>
    <submittedName>
        <fullName evidence="9">CLUMA_CG009012, isoform A</fullName>
    </submittedName>
</protein>
<dbReference type="SUPFAM" id="SSF51445">
    <property type="entry name" value="(Trans)glycosidases"/>
    <property type="match status" value="1"/>
</dbReference>
<keyword evidence="5" id="KW-0325">Glycoprotein</keyword>
<dbReference type="PANTHER" id="PTHR10353:SF36">
    <property type="entry name" value="LP05116P"/>
    <property type="match status" value="1"/>
</dbReference>
<dbReference type="GO" id="GO:0005975">
    <property type="term" value="P:carbohydrate metabolic process"/>
    <property type="evidence" value="ECO:0007669"/>
    <property type="project" value="InterPro"/>
</dbReference>
<sequence length="499" mass="57430">MWIFTFLSFCFFFSCGLGTQFPEIIEMEAVSTSVHTFPKDFSFGASTAAYQIEGGWNEDGKGPSIWDTLTHTHPEIIADHSTADIGADSYHLYKKDVEALKKVGFQHYRFSISWSRIFPYGTKINAKAFDYYNKLIDELILNQIEPVVTLHHYDLPQWVQDEGGFLNPNVIEYFKLYADTIFREFGSRVKMWITFNEPFDACTEGYGRGVSAPLIKLSGVGEYICGHYLLLAHASAYHLYKSRYAKDQRGMIGITLDGRFYYPKDATVTNDIVERAIQFDIGWFANPIFSKDGGYPKVMIDEINERSKKEGQAWSRLPKMSKTTMKYVKGTADFLGYNYYSSRLVRLNTSDFDPNAVPSWLSDTRLIYETEPSWKQAKSSWLYSVPQGLHDVLVWFKNQYNNPLVLITENGWSDDGRLDDNDRIEYLKSHLISVSKAINEDKCNVIGYTTWSIIDNFEWTRGFTEHFGLFTVNLTSPEKERTAKKSAGYFHDVIKNRSV</sequence>
<evidence type="ECO:0000256" key="4">
    <source>
        <dbReference type="ARBA" id="ARBA00022801"/>
    </source>
</evidence>
<evidence type="ECO:0000256" key="5">
    <source>
        <dbReference type="ARBA" id="ARBA00023180"/>
    </source>
</evidence>
<comment type="similarity">
    <text evidence="1 7">Belongs to the glycosyl hydrolase 1 family.</text>
</comment>
<evidence type="ECO:0000256" key="1">
    <source>
        <dbReference type="ARBA" id="ARBA00010838"/>
    </source>
</evidence>
<dbReference type="Proteomes" id="UP000183832">
    <property type="component" value="Unassembled WGS sequence"/>
</dbReference>
<dbReference type="FunFam" id="3.20.20.80:FF:000013">
    <property type="entry name" value="lactase-phlorizin hydrolase"/>
    <property type="match status" value="1"/>
</dbReference>